<gene>
    <name evidence="1" type="ORF">g.9887</name>
</gene>
<sequence>MNGVSLKLLKCYKLPNILGNPSRTAAHWNKDWMPGPYPVTPEQRLAAAKKYNLLPEEYEPDPNGYGDYPKLPDISGDTKDNNYNWDFPEIKKDYGEPMHVKANIISEDRYDINHNEKQQIHPLKQTAMYIGVLLGLFLPYHFLNDMKTSLPHAKRHYPADGVHYKYP</sequence>
<name>A0A1B6FY37_9HEMI</name>
<accession>A0A1B6FY37</accession>
<dbReference type="AlphaFoldDB" id="A0A1B6FY37"/>
<reference evidence="1" key="1">
    <citation type="submission" date="2015-11" db="EMBL/GenBank/DDBJ databases">
        <title>De novo transcriptome assembly of four potential Pierce s Disease insect vectors from Arizona vineyards.</title>
        <authorList>
            <person name="Tassone E.E."/>
        </authorList>
    </citation>
    <scope>NUCLEOTIDE SEQUENCE</scope>
</reference>
<dbReference type="PANTHER" id="PTHR12840">
    <property type="entry name" value="NADH-UBIQUINONE OXIDOREDUCTASE ASHI SUBUNIT"/>
    <property type="match status" value="1"/>
</dbReference>
<dbReference type="PANTHER" id="PTHR12840:SF1">
    <property type="entry name" value="NADH DEHYDROGENASE [UBIQUINONE] 1 BETA SUBCOMPLEX SUBUNIT 8, MITOCHONDRIAL"/>
    <property type="match status" value="1"/>
</dbReference>
<evidence type="ECO:0008006" key="2">
    <source>
        <dbReference type="Google" id="ProtNLM"/>
    </source>
</evidence>
<evidence type="ECO:0000313" key="1">
    <source>
        <dbReference type="EMBL" id="JAS55102.1"/>
    </source>
</evidence>
<dbReference type="GO" id="GO:0005739">
    <property type="term" value="C:mitochondrion"/>
    <property type="evidence" value="ECO:0007669"/>
    <property type="project" value="InterPro"/>
</dbReference>
<dbReference type="EMBL" id="GECZ01014667">
    <property type="protein sequence ID" value="JAS55102.1"/>
    <property type="molecule type" value="Transcribed_RNA"/>
</dbReference>
<organism evidence="1">
    <name type="scientific">Cuerna arida</name>
    <dbReference type="NCBI Taxonomy" id="1464854"/>
    <lineage>
        <taxon>Eukaryota</taxon>
        <taxon>Metazoa</taxon>
        <taxon>Ecdysozoa</taxon>
        <taxon>Arthropoda</taxon>
        <taxon>Hexapoda</taxon>
        <taxon>Insecta</taxon>
        <taxon>Pterygota</taxon>
        <taxon>Neoptera</taxon>
        <taxon>Paraneoptera</taxon>
        <taxon>Hemiptera</taxon>
        <taxon>Auchenorrhyncha</taxon>
        <taxon>Membracoidea</taxon>
        <taxon>Cicadellidae</taxon>
        <taxon>Cicadellinae</taxon>
        <taxon>Proconiini</taxon>
        <taxon>Cuerna</taxon>
    </lineage>
</organism>
<dbReference type="InterPro" id="IPR008699">
    <property type="entry name" value="NDUFB8"/>
</dbReference>
<protein>
    <recommendedName>
        <fullName evidence="2">NADH dehydrogenase [ubiquinone] 1 beta subcomplex subunit 8, mitochondrial</fullName>
    </recommendedName>
</protein>
<dbReference type="Pfam" id="PF05821">
    <property type="entry name" value="NDUF_B8"/>
    <property type="match status" value="1"/>
</dbReference>
<proteinExistence type="predicted"/>